<evidence type="ECO:0000313" key="2">
    <source>
        <dbReference type="EMBL" id="CAA9482310.1"/>
    </source>
</evidence>
<reference evidence="2" key="1">
    <citation type="submission" date="2020-02" db="EMBL/GenBank/DDBJ databases">
        <authorList>
            <person name="Meier V. D."/>
        </authorList>
    </citation>
    <scope>NUCLEOTIDE SEQUENCE</scope>
    <source>
        <strain evidence="2">AVDCRST_MAG30</strain>
    </source>
</reference>
<dbReference type="EMBL" id="CADCVS010000143">
    <property type="protein sequence ID" value="CAA9482310.1"/>
    <property type="molecule type" value="Genomic_DNA"/>
</dbReference>
<feature type="compositionally biased region" description="Low complexity" evidence="1">
    <location>
        <begin position="283"/>
        <end position="297"/>
    </location>
</feature>
<feature type="compositionally biased region" description="Basic and acidic residues" evidence="1">
    <location>
        <begin position="200"/>
        <end position="216"/>
    </location>
</feature>
<feature type="region of interest" description="Disordered" evidence="1">
    <location>
        <begin position="445"/>
        <end position="490"/>
    </location>
</feature>
<feature type="compositionally biased region" description="Basic residues" evidence="1">
    <location>
        <begin position="231"/>
        <end position="246"/>
    </location>
</feature>
<feature type="region of interest" description="Disordered" evidence="1">
    <location>
        <begin position="681"/>
        <end position="700"/>
    </location>
</feature>
<feature type="compositionally biased region" description="Basic residues" evidence="1">
    <location>
        <begin position="572"/>
        <end position="587"/>
    </location>
</feature>
<feature type="region of interest" description="Disordered" evidence="1">
    <location>
        <begin position="536"/>
        <end position="647"/>
    </location>
</feature>
<feature type="compositionally biased region" description="Low complexity" evidence="1">
    <location>
        <begin position="247"/>
        <end position="259"/>
    </location>
</feature>
<protein>
    <submittedName>
        <fullName evidence="2">Uncharacterized protein</fullName>
    </submittedName>
</protein>
<feature type="compositionally biased region" description="Basic residues" evidence="1">
    <location>
        <begin position="451"/>
        <end position="462"/>
    </location>
</feature>
<accession>A0A6J4RVQ2</accession>
<feature type="region of interest" description="Disordered" evidence="1">
    <location>
        <begin position="171"/>
        <end position="383"/>
    </location>
</feature>
<organism evidence="2">
    <name type="scientific">uncultured Solirubrobacteraceae bacterium</name>
    <dbReference type="NCBI Taxonomy" id="1162706"/>
    <lineage>
        <taxon>Bacteria</taxon>
        <taxon>Bacillati</taxon>
        <taxon>Actinomycetota</taxon>
        <taxon>Thermoleophilia</taxon>
        <taxon>Solirubrobacterales</taxon>
        <taxon>Solirubrobacteraceae</taxon>
        <taxon>environmental samples</taxon>
    </lineage>
</organism>
<feature type="compositionally biased region" description="Basic residues" evidence="1">
    <location>
        <begin position="598"/>
        <end position="611"/>
    </location>
</feature>
<feature type="compositionally biased region" description="Gly residues" evidence="1">
    <location>
        <begin position="629"/>
        <end position="643"/>
    </location>
</feature>
<sequence>MDAEPDPPEPGVEVGLRGAQGGEVLDAEVQLAAVGGHADHLRRDVGVADAARPDGVEPAEHGAHPLRREAEVVARVAVDPEEHHRGGDADPARADHAGELAPGGRRVLAVLEGVEAERRSHFPLAVGQRPQVLHAVDAGPLADVRAGVGPPGEQRPQVAVLGGLDLQRAELDDRVGQRDARGELGDERADQRLGHGGGDVSHDVRRGRPRSRDTRRSHPARAHRPGDPHQRRLRARPQRAHARPRLPARGLPHPGGLRPVGDPRGHPRHDRLAQAGGDRRPVHPAGRARPGARVPGRLLARARREPRDGRAARRAAAGDRARLRPRRPDPPGPRDHRGPPRRRVPGAAVDPLPPDGVPAPAAHPVGRPDREPRRRPRAGDRRRGLLVARVGALRRRLGRGGGGGLALPLPDRLGVGLERPARLRELLLAAAGGRRRRARHRPVRGALHGGGARRRGGRRHHPRDPGLPVHRPRRRDDHRRALPGDLLGEGAHGAPLRVLREVQPARADVGDAVRRRPRALRLRSRDLRDRRALAAGGDRAAGLRADGGAQPRRLQLGRVLPGARRDAADGGRRRRERRHLPGGRRAGRLPLRAAGGRGGRRGAGRRQRRRARDLPRAAVRSQPPRVPGAAGGGARDPGRGGGPRAAAARVRRALRLARGRRARAVRGALRRDDLAARGAAAARGGGLPAPPARGGRGVASAAPVTMVAGSWRR</sequence>
<feature type="region of interest" description="Disordered" evidence="1">
    <location>
        <begin position="44"/>
        <end position="68"/>
    </location>
</feature>
<feature type="compositionally biased region" description="Basic and acidic residues" evidence="1">
    <location>
        <begin position="302"/>
        <end position="338"/>
    </location>
</feature>
<proteinExistence type="predicted"/>
<evidence type="ECO:0000256" key="1">
    <source>
        <dbReference type="SAM" id="MobiDB-lite"/>
    </source>
</evidence>
<feature type="compositionally biased region" description="Basic and acidic residues" evidence="1">
    <location>
        <begin position="366"/>
        <end position="383"/>
    </location>
</feature>
<dbReference type="AlphaFoldDB" id="A0A6J4RVQ2"/>
<feature type="compositionally biased region" description="Low complexity" evidence="1">
    <location>
        <begin position="536"/>
        <end position="549"/>
    </location>
</feature>
<name>A0A6J4RVQ2_9ACTN</name>
<feature type="compositionally biased region" description="Basic and acidic residues" evidence="1">
    <location>
        <begin position="171"/>
        <end position="193"/>
    </location>
</feature>
<gene>
    <name evidence="2" type="ORF">AVDCRST_MAG30-872</name>
</gene>